<accession>A0A543DQR9</accession>
<dbReference type="Pfam" id="PF11774">
    <property type="entry name" value="Lsr2"/>
    <property type="match status" value="1"/>
</dbReference>
<evidence type="ECO:0000256" key="1">
    <source>
        <dbReference type="ARBA" id="ARBA00023125"/>
    </source>
</evidence>
<feature type="domain" description="Lsr2 dimerization" evidence="3">
    <location>
        <begin position="1"/>
        <end position="58"/>
    </location>
</feature>
<evidence type="ECO:0000313" key="6">
    <source>
        <dbReference type="Proteomes" id="UP000315677"/>
    </source>
</evidence>
<dbReference type="Gene3D" id="3.30.60.230">
    <property type="entry name" value="Lsr2, dimerization domain"/>
    <property type="match status" value="1"/>
</dbReference>
<feature type="region of interest" description="Disordered" evidence="2">
    <location>
        <begin position="54"/>
        <end position="159"/>
    </location>
</feature>
<dbReference type="AlphaFoldDB" id="A0A543DQR9"/>
<evidence type="ECO:0000259" key="3">
    <source>
        <dbReference type="Pfam" id="PF11774"/>
    </source>
</evidence>
<feature type="domain" description="Lsr2 DNA-binding" evidence="4">
    <location>
        <begin position="85"/>
        <end position="119"/>
    </location>
</feature>
<sequence length="159" mass="16752">MAQKVTVMLVDDLDGTRASDTVAFGLDGRSYEIDLSEANAAKLRDTMAVYAAAGRRTGGRARRATAPDTTQNGAAESSTAATPAADRARTAAIREWAREAGLDVSTRGRIPNSVTEAYDNREARPATSDPAPAPAPAPKKKPRRLEKVADPFNPEAATA</sequence>
<dbReference type="Gene3D" id="4.10.320.10">
    <property type="entry name" value="E3-binding domain"/>
    <property type="match status" value="1"/>
</dbReference>
<dbReference type="EMBL" id="VFPA01000002">
    <property type="protein sequence ID" value="TQM11671.1"/>
    <property type="molecule type" value="Genomic_DNA"/>
</dbReference>
<organism evidence="5 6">
    <name type="scientific">Pseudonocardia kunmingensis</name>
    <dbReference type="NCBI Taxonomy" id="630975"/>
    <lineage>
        <taxon>Bacteria</taxon>
        <taxon>Bacillati</taxon>
        <taxon>Actinomycetota</taxon>
        <taxon>Actinomycetes</taxon>
        <taxon>Pseudonocardiales</taxon>
        <taxon>Pseudonocardiaceae</taxon>
        <taxon>Pseudonocardia</taxon>
    </lineage>
</organism>
<reference evidence="5 6" key="1">
    <citation type="submission" date="2019-06" db="EMBL/GenBank/DDBJ databases">
        <title>Sequencing the genomes of 1000 actinobacteria strains.</title>
        <authorList>
            <person name="Klenk H.-P."/>
        </authorList>
    </citation>
    <scope>NUCLEOTIDE SEQUENCE [LARGE SCALE GENOMIC DNA]</scope>
    <source>
        <strain evidence="5 6">DSM 45301</strain>
    </source>
</reference>
<dbReference type="GO" id="GO:0003677">
    <property type="term" value="F:DNA binding"/>
    <property type="evidence" value="ECO:0007669"/>
    <property type="project" value="UniProtKB-KW"/>
</dbReference>
<comment type="caution">
    <text evidence="5">The sequence shown here is derived from an EMBL/GenBank/DDBJ whole genome shotgun (WGS) entry which is preliminary data.</text>
</comment>
<dbReference type="InterPro" id="IPR055370">
    <property type="entry name" value="Lsr2_DNA-bd"/>
</dbReference>
<protein>
    <submittedName>
        <fullName evidence="5">Lsr2 protein</fullName>
    </submittedName>
</protein>
<feature type="compositionally biased region" description="Low complexity" evidence="2">
    <location>
        <begin position="74"/>
        <end position="94"/>
    </location>
</feature>
<dbReference type="Pfam" id="PF23359">
    <property type="entry name" value="Lsr2_DNA-bd"/>
    <property type="match status" value="1"/>
</dbReference>
<keyword evidence="1" id="KW-0238">DNA-binding</keyword>
<dbReference type="InterPro" id="IPR042261">
    <property type="entry name" value="Lsr2-like_dimerization"/>
</dbReference>
<evidence type="ECO:0000256" key="2">
    <source>
        <dbReference type="SAM" id="MobiDB-lite"/>
    </source>
</evidence>
<dbReference type="OrthoDB" id="4113332at2"/>
<dbReference type="GO" id="GO:0016746">
    <property type="term" value="F:acyltransferase activity"/>
    <property type="evidence" value="ECO:0007669"/>
    <property type="project" value="InterPro"/>
</dbReference>
<name>A0A543DQR9_9PSEU</name>
<evidence type="ECO:0000313" key="5">
    <source>
        <dbReference type="EMBL" id="TQM11671.1"/>
    </source>
</evidence>
<proteinExistence type="predicted"/>
<dbReference type="InterPro" id="IPR036625">
    <property type="entry name" value="E3-bd_dom_sf"/>
</dbReference>
<gene>
    <name evidence="5" type="ORF">FB558_4239</name>
</gene>
<keyword evidence="6" id="KW-1185">Reference proteome</keyword>
<dbReference type="Proteomes" id="UP000315677">
    <property type="component" value="Unassembled WGS sequence"/>
</dbReference>
<evidence type="ECO:0000259" key="4">
    <source>
        <dbReference type="Pfam" id="PF23359"/>
    </source>
</evidence>
<dbReference type="InterPro" id="IPR024412">
    <property type="entry name" value="Lsr2_dim_dom"/>
</dbReference>